<keyword evidence="1" id="KW-1133">Transmembrane helix</keyword>
<feature type="transmembrane region" description="Helical" evidence="1">
    <location>
        <begin position="195"/>
        <end position="216"/>
    </location>
</feature>
<dbReference type="AlphaFoldDB" id="A0A0F9FQ19"/>
<feature type="transmembrane region" description="Helical" evidence="1">
    <location>
        <begin position="135"/>
        <end position="157"/>
    </location>
</feature>
<accession>A0A0F9FQ19</accession>
<organism evidence="2">
    <name type="scientific">marine sediment metagenome</name>
    <dbReference type="NCBI Taxonomy" id="412755"/>
    <lineage>
        <taxon>unclassified sequences</taxon>
        <taxon>metagenomes</taxon>
        <taxon>ecological metagenomes</taxon>
    </lineage>
</organism>
<feature type="transmembrane region" description="Helical" evidence="1">
    <location>
        <begin position="97"/>
        <end position="115"/>
    </location>
</feature>
<feature type="transmembrane region" description="Helical" evidence="1">
    <location>
        <begin position="169"/>
        <end position="189"/>
    </location>
</feature>
<feature type="transmembrane region" description="Helical" evidence="1">
    <location>
        <begin position="63"/>
        <end position="85"/>
    </location>
</feature>
<comment type="caution">
    <text evidence="2">The sequence shown here is derived from an EMBL/GenBank/DDBJ whole genome shotgun (WGS) entry which is preliminary data.</text>
</comment>
<feature type="transmembrane region" description="Helical" evidence="1">
    <location>
        <begin position="21"/>
        <end position="43"/>
    </location>
</feature>
<gene>
    <name evidence="2" type="ORF">LCGC14_1925920</name>
</gene>
<name>A0A0F9FQ19_9ZZZZ</name>
<protein>
    <recommendedName>
        <fullName evidence="3">Membrane-bound metal-dependent hydrolase</fullName>
    </recommendedName>
</protein>
<proteinExistence type="predicted"/>
<keyword evidence="1" id="KW-0812">Transmembrane</keyword>
<evidence type="ECO:0000313" key="2">
    <source>
        <dbReference type="EMBL" id="KKL88318.1"/>
    </source>
</evidence>
<evidence type="ECO:0008006" key="3">
    <source>
        <dbReference type="Google" id="ProtNLM"/>
    </source>
</evidence>
<reference evidence="2" key="1">
    <citation type="journal article" date="2015" name="Nature">
        <title>Complex archaea that bridge the gap between prokaryotes and eukaryotes.</title>
        <authorList>
            <person name="Spang A."/>
            <person name="Saw J.H."/>
            <person name="Jorgensen S.L."/>
            <person name="Zaremba-Niedzwiedzka K."/>
            <person name="Martijn J."/>
            <person name="Lind A.E."/>
            <person name="van Eijk R."/>
            <person name="Schleper C."/>
            <person name="Guy L."/>
            <person name="Ettema T.J."/>
        </authorList>
    </citation>
    <scope>NUCLEOTIDE SEQUENCE</scope>
</reference>
<keyword evidence="1" id="KW-0472">Membrane</keyword>
<evidence type="ECO:0000256" key="1">
    <source>
        <dbReference type="SAM" id="Phobius"/>
    </source>
</evidence>
<dbReference type="EMBL" id="LAZR01020599">
    <property type="protein sequence ID" value="KKL88318.1"/>
    <property type="molecule type" value="Genomic_DNA"/>
</dbReference>
<sequence length="221" mass="24666">MFVGHYGASLALKRVDKNASLGMLFLAVQFVDILFFPFVLLGIEHFNIVENYTASTHFELEFMPYTHSLFASFLWAAAVYIALRFYPLKKTENKNKIAIVMGVAVLSHWFLDLIVHTPDLPLLGDSSTKIGFGLWNNAVATYLLETILLLVGLGIYLKSTKGTTFVGKYGMIIFVVLMLIINANNIFGPPFGADVITMSVSALVMYFIFAGVAFWLDKKRS</sequence>